<dbReference type="EMBL" id="JAGKSP010000001">
    <property type="protein sequence ID" value="MBP3961180.1"/>
    <property type="molecule type" value="Genomic_DNA"/>
</dbReference>
<dbReference type="Proteomes" id="UP000673394">
    <property type="component" value="Unassembled WGS sequence"/>
</dbReference>
<evidence type="ECO:0000256" key="1">
    <source>
        <dbReference type="SAM" id="MobiDB-lite"/>
    </source>
</evidence>
<feature type="region of interest" description="Disordered" evidence="1">
    <location>
        <begin position="69"/>
        <end position="91"/>
    </location>
</feature>
<evidence type="ECO:0000313" key="2">
    <source>
        <dbReference type="EMBL" id="MBP3961180.1"/>
    </source>
</evidence>
<evidence type="ECO:0000313" key="3">
    <source>
        <dbReference type="Proteomes" id="UP000673394"/>
    </source>
</evidence>
<dbReference type="RefSeq" id="WP_210654474.1">
    <property type="nucleotide sequence ID" value="NZ_JAGKSP010000001.1"/>
</dbReference>
<reference evidence="2 3" key="1">
    <citation type="submission" date="2021-04" db="EMBL/GenBank/DDBJ databases">
        <title>Paenibacillus sp. DLE-14 whole genome sequence.</title>
        <authorList>
            <person name="Ham Y.J."/>
        </authorList>
    </citation>
    <scope>NUCLEOTIDE SEQUENCE [LARGE SCALE GENOMIC DNA]</scope>
    <source>
        <strain evidence="2 3">DLE-14</strain>
    </source>
</reference>
<gene>
    <name evidence="2" type="ORF">I8J30_00505</name>
</gene>
<feature type="compositionally biased region" description="Basic and acidic residues" evidence="1">
    <location>
        <begin position="80"/>
        <end position="91"/>
    </location>
</feature>
<accession>A0ABS5C5C7</accession>
<name>A0ABS5C5C7_9BACL</name>
<protein>
    <submittedName>
        <fullName evidence="2">Dihydrodiol dehydrogenase</fullName>
    </submittedName>
</protein>
<comment type="caution">
    <text evidence="2">The sequence shown here is derived from an EMBL/GenBank/DDBJ whole genome shotgun (WGS) entry which is preliminary data.</text>
</comment>
<keyword evidence="3" id="KW-1185">Reference proteome</keyword>
<proteinExistence type="predicted"/>
<organism evidence="2 3">
    <name type="scientific">Paenibacillus lignilyticus</name>
    <dbReference type="NCBI Taxonomy" id="1172615"/>
    <lineage>
        <taxon>Bacteria</taxon>
        <taxon>Bacillati</taxon>
        <taxon>Bacillota</taxon>
        <taxon>Bacilli</taxon>
        <taxon>Bacillales</taxon>
        <taxon>Paenibacillaceae</taxon>
        <taxon>Paenibacillus</taxon>
    </lineage>
</organism>
<sequence>MSAEQEIRIANEFASVTVRKIRTRNGERLEIISNGLGLQVSLDPLSLESLTWQHADMYSSLLQTPLEPYPFSADIPPPAEKNERKEERESC</sequence>